<dbReference type="GO" id="GO:0016287">
    <property type="term" value="F:glycerone-phosphate O-acyltransferase activity"/>
    <property type="evidence" value="ECO:0007669"/>
    <property type="project" value="TreeGrafter"/>
</dbReference>
<dbReference type="GO" id="GO:0008654">
    <property type="term" value="P:phospholipid biosynthetic process"/>
    <property type="evidence" value="ECO:0007669"/>
    <property type="project" value="TreeGrafter"/>
</dbReference>
<dbReference type="InterPro" id="IPR052744">
    <property type="entry name" value="GPAT/DAPAT"/>
</dbReference>
<dbReference type="Pfam" id="PF01553">
    <property type="entry name" value="Acyltransferase"/>
    <property type="match status" value="1"/>
</dbReference>
<keyword evidence="1" id="KW-0812">Transmembrane</keyword>
<sequence>MFRVVISSIFTNITIIHEERLPLYGPLIVVSNHNNQFVDAALLIYAIPRQMCFLVATKTLKRKLIGTLCTLAGCISVYRPDDFKYTGVGKIHWKKGTDLINGKDTKFTLDLNVGDKLQFELDKKSIVEIISDTQLKLESTLEVDCPDKNGIRFSVSIIEKIVIPKMDQSETYEQVSASLKNGNSIVIFPEGGSHDRTNLLPLKPGVGKSEEVDRENVALMAFYSILDGAEDVVILPVGLVYNNVKKDQSDATIYYGNVITITKEDCDEFERDRRSVVTKLLSKIEVSLYPPERSKIPVNIAFDLRKFISRIFWKYGDLPETKHLIDNLSVYKRTLQRGFLHDDEIWLLKQSMYSAFLSFLEDSICLVCYSIIGLSFAPLWVPLYLLSNYLAERHRVKALKNSSVKLVGTDVFVSYKCLVLLVVVPILNLSLGLIIGIYFYGDLKRTFYSVFCCVTFLPLLYYGKRGRRYLDMTRLECHAQDEPLKQCSVNLKYARKLPRLLRQLHVVPLIVMGRYVGPNTRKNRINIWREKERELITMRTELQILVSLEASRRCRCATLCIRWDRGCQTRVNRLGYHTPEPNKAALHAHFLNTAGRHRRGGTLM</sequence>
<dbReference type="PANTHER" id="PTHR31605:SF0">
    <property type="entry name" value="GLYCEROL-3-PHOSPHATE O-ACYLTRANSFERASE 1"/>
    <property type="match status" value="1"/>
</dbReference>
<keyword evidence="3" id="KW-0808">Transferase</keyword>
<dbReference type="VEuPathDB" id="PiroplasmaDB:TOT_010000204"/>
<accession>J7MGT3</accession>
<dbReference type="GO" id="GO:0004366">
    <property type="term" value="F:glycerol-3-phosphate O-acyltransferase activity"/>
    <property type="evidence" value="ECO:0007669"/>
    <property type="project" value="TreeGrafter"/>
</dbReference>
<dbReference type="AlphaFoldDB" id="J7MGT3"/>
<gene>
    <name evidence="3" type="ORF">TOT_010000204</name>
</gene>
<keyword evidence="3" id="KW-0012">Acyltransferase</keyword>
<organism evidence="3 4">
    <name type="scientific">Theileria orientalis strain Shintoku</name>
    <dbReference type="NCBI Taxonomy" id="869250"/>
    <lineage>
        <taxon>Eukaryota</taxon>
        <taxon>Sar</taxon>
        <taxon>Alveolata</taxon>
        <taxon>Apicomplexa</taxon>
        <taxon>Aconoidasida</taxon>
        <taxon>Piroplasmida</taxon>
        <taxon>Theileriidae</taxon>
        <taxon>Theileria</taxon>
    </lineage>
</organism>
<dbReference type="STRING" id="869250.J7MGT3"/>
<dbReference type="SUPFAM" id="SSF69593">
    <property type="entry name" value="Glycerol-3-phosphate (1)-acyltransferase"/>
    <property type="match status" value="2"/>
</dbReference>
<proteinExistence type="predicted"/>
<dbReference type="SMART" id="SM00563">
    <property type="entry name" value="PlsC"/>
    <property type="match status" value="1"/>
</dbReference>
<feature type="transmembrane region" description="Helical" evidence="1">
    <location>
        <begin position="412"/>
        <end position="440"/>
    </location>
</feature>
<feature type="domain" description="Phospholipid/glycerol acyltransferase" evidence="2">
    <location>
        <begin position="27"/>
        <end position="242"/>
    </location>
</feature>
<dbReference type="GeneID" id="20713154"/>
<feature type="transmembrane region" description="Helical" evidence="1">
    <location>
        <begin position="369"/>
        <end position="391"/>
    </location>
</feature>
<dbReference type="RefSeq" id="XP_009689037.1">
    <property type="nucleotide sequence ID" value="XM_009690742.1"/>
</dbReference>
<dbReference type="KEGG" id="tot:TOT_010000204"/>
<evidence type="ECO:0000313" key="4">
    <source>
        <dbReference type="Proteomes" id="UP000003786"/>
    </source>
</evidence>
<reference evidence="3 4" key="1">
    <citation type="journal article" date="2012" name="MBio">
        <title>Comparative genome analysis of three eukaryotic parasites with differing abilities to transform leukocytes reveals key mediators of Theileria-induced leukocyte transformation.</title>
        <authorList>
            <person name="Hayashida K."/>
            <person name="Hara Y."/>
            <person name="Abe T."/>
            <person name="Yamasaki C."/>
            <person name="Toyoda A."/>
            <person name="Kosuge T."/>
            <person name="Suzuki Y."/>
            <person name="Sato Y."/>
            <person name="Kawashima S."/>
            <person name="Katayama T."/>
            <person name="Wakaguri H."/>
            <person name="Inoue N."/>
            <person name="Homma K."/>
            <person name="Tada-Umezaki M."/>
            <person name="Yagi Y."/>
            <person name="Fujii Y."/>
            <person name="Habara T."/>
            <person name="Kanehisa M."/>
            <person name="Watanabe H."/>
            <person name="Ito K."/>
            <person name="Gojobori T."/>
            <person name="Sugawara H."/>
            <person name="Imanishi T."/>
            <person name="Weir W."/>
            <person name="Gardner M."/>
            <person name="Pain A."/>
            <person name="Shiels B."/>
            <person name="Hattori M."/>
            <person name="Nene V."/>
            <person name="Sugimoto C."/>
        </authorList>
    </citation>
    <scope>NUCLEOTIDE SEQUENCE [LARGE SCALE GENOMIC DNA]</scope>
    <source>
        <strain evidence="3 4">Shintoku</strain>
    </source>
</reference>
<keyword evidence="4" id="KW-1185">Reference proteome</keyword>
<protein>
    <submittedName>
        <fullName evidence="3">Glycerol-3-phosphate acyltransferase</fullName>
    </submittedName>
</protein>
<name>J7MGT3_THEOR</name>
<dbReference type="eggNOG" id="ENOG502QQ2N">
    <property type="taxonomic scope" value="Eukaryota"/>
</dbReference>
<dbReference type="InterPro" id="IPR002123">
    <property type="entry name" value="Plipid/glycerol_acylTrfase"/>
</dbReference>
<evidence type="ECO:0000259" key="2">
    <source>
        <dbReference type="SMART" id="SM00563"/>
    </source>
</evidence>
<dbReference type="EMBL" id="AP011946">
    <property type="protein sequence ID" value="BAM38736.1"/>
    <property type="molecule type" value="Genomic_DNA"/>
</dbReference>
<dbReference type="OMA" id="IMALGCM"/>
<keyword evidence="1" id="KW-0472">Membrane</keyword>
<dbReference type="PANTHER" id="PTHR31605">
    <property type="entry name" value="GLYCEROL-3-PHOSPHATE O-ACYLTRANSFERASE 1"/>
    <property type="match status" value="1"/>
</dbReference>
<keyword evidence="1" id="KW-1133">Transmembrane helix</keyword>
<feature type="transmembrane region" description="Helical" evidence="1">
    <location>
        <begin position="446"/>
        <end position="463"/>
    </location>
</feature>
<dbReference type="Proteomes" id="UP000003786">
    <property type="component" value="Chromosome 1"/>
</dbReference>
<dbReference type="OrthoDB" id="2427554at2759"/>
<evidence type="ECO:0000256" key="1">
    <source>
        <dbReference type="SAM" id="Phobius"/>
    </source>
</evidence>
<evidence type="ECO:0000313" key="3">
    <source>
        <dbReference type="EMBL" id="BAM38736.1"/>
    </source>
</evidence>